<accession>A0A381NWE3</accession>
<dbReference type="AlphaFoldDB" id="A0A381NWE3"/>
<feature type="non-terminal residue" evidence="3">
    <location>
        <position position="182"/>
    </location>
</feature>
<feature type="region of interest" description="Disordered" evidence="1">
    <location>
        <begin position="1"/>
        <end position="23"/>
    </location>
</feature>
<dbReference type="EMBL" id="UINC01000652">
    <property type="protein sequence ID" value="SUZ58942.1"/>
    <property type="molecule type" value="Genomic_DNA"/>
</dbReference>
<dbReference type="Gene3D" id="2.10.10.30">
    <property type="match status" value="1"/>
</dbReference>
<protein>
    <recommendedName>
        <fullName evidence="2">Major tropism determinant N-terminal domain-containing protein</fullName>
    </recommendedName>
</protein>
<name>A0A381NWE3_9ZZZZ</name>
<proteinExistence type="predicted"/>
<evidence type="ECO:0000256" key="1">
    <source>
        <dbReference type="SAM" id="MobiDB-lite"/>
    </source>
</evidence>
<evidence type="ECO:0000313" key="3">
    <source>
        <dbReference type="EMBL" id="SUZ58942.1"/>
    </source>
</evidence>
<reference evidence="3" key="1">
    <citation type="submission" date="2018-05" db="EMBL/GenBank/DDBJ databases">
        <authorList>
            <person name="Lanie J.A."/>
            <person name="Ng W.-L."/>
            <person name="Kazmierczak K.M."/>
            <person name="Andrzejewski T.M."/>
            <person name="Davidsen T.M."/>
            <person name="Wayne K.J."/>
            <person name="Tettelin H."/>
            <person name="Glass J.I."/>
            <person name="Rusch D."/>
            <person name="Podicherti R."/>
            <person name="Tsui H.-C.T."/>
            <person name="Winkler M.E."/>
        </authorList>
    </citation>
    <scope>NUCLEOTIDE SEQUENCE</scope>
</reference>
<feature type="domain" description="Major tropism determinant N-terminal" evidence="2">
    <location>
        <begin position="5"/>
        <end position="41"/>
    </location>
</feature>
<evidence type="ECO:0000259" key="2">
    <source>
        <dbReference type="Pfam" id="PF18454"/>
    </source>
</evidence>
<gene>
    <name evidence="3" type="ORF">METZ01_LOCUS11796</name>
</gene>
<dbReference type="InterPro" id="IPR041352">
    <property type="entry name" value="Mtd_N"/>
</dbReference>
<dbReference type="Pfam" id="PF18454">
    <property type="entry name" value="Mtd_N"/>
    <property type="match status" value="1"/>
</dbReference>
<organism evidence="3">
    <name type="scientific">marine metagenome</name>
    <dbReference type="NCBI Taxonomy" id="408172"/>
    <lineage>
        <taxon>unclassified sequences</taxon>
        <taxon>metagenomes</taxon>
        <taxon>ecological metagenomes</taxon>
    </lineage>
</organism>
<sequence>MAKRVQRRRGTTSEHSNFTGAEGEVTVDTTLDTLVVHDGTTAGGHPVAKADGSNITANSIGIVQLNVADGSAGYFLQTNGSGTLSFAEVNVSGTSLGGVLGGTIGNATIDANSVGISQLNVSDGSANQFLKTDGSGTLSFGTVVTDPTMGGDIGGTTSASVIQAGKVLNSHLSTSLKNFTLD</sequence>
<feature type="compositionally biased region" description="Basic residues" evidence="1">
    <location>
        <begin position="1"/>
        <end position="10"/>
    </location>
</feature>